<keyword evidence="4" id="KW-0769">Symport</keyword>
<dbReference type="GO" id="GO:0034755">
    <property type="term" value="P:iron ion transmembrane transport"/>
    <property type="evidence" value="ECO:0007669"/>
    <property type="project" value="TreeGrafter"/>
</dbReference>
<dbReference type="GO" id="GO:0015293">
    <property type="term" value="F:symporter activity"/>
    <property type="evidence" value="ECO:0007669"/>
    <property type="project" value="UniProtKB-KW"/>
</dbReference>
<dbReference type="InterPro" id="IPR001046">
    <property type="entry name" value="NRAMP_fam"/>
</dbReference>
<proteinExistence type="predicted"/>
<organism evidence="8 9">
    <name type="scientific">Legionella lansingensis</name>
    <dbReference type="NCBI Taxonomy" id="45067"/>
    <lineage>
        <taxon>Bacteria</taxon>
        <taxon>Pseudomonadati</taxon>
        <taxon>Pseudomonadota</taxon>
        <taxon>Gammaproteobacteria</taxon>
        <taxon>Legionellales</taxon>
        <taxon>Legionellaceae</taxon>
        <taxon>Legionella</taxon>
    </lineage>
</organism>
<feature type="transmembrane region" description="Helical" evidence="7">
    <location>
        <begin position="152"/>
        <end position="172"/>
    </location>
</feature>
<evidence type="ECO:0000256" key="6">
    <source>
        <dbReference type="ARBA" id="ARBA00023136"/>
    </source>
</evidence>
<evidence type="ECO:0000313" key="8">
    <source>
        <dbReference type="EMBL" id="KTD22873.1"/>
    </source>
</evidence>
<accession>A0A0W0VSS9</accession>
<protein>
    <submittedName>
        <fullName evidence="8">Divalent metal cation transporter MntH</fullName>
    </submittedName>
</protein>
<dbReference type="PANTHER" id="PTHR11706:SF33">
    <property type="entry name" value="NATURAL RESISTANCE-ASSOCIATED MACROPHAGE PROTEIN 2"/>
    <property type="match status" value="1"/>
</dbReference>
<reference evidence="8 9" key="1">
    <citation type="submission" date="2015-11" db="EMBL/GenBank/DDBJ databases">
        <title>Genomic analysis of 38 Legionella species identifies large and diverse effector repertoires.</title>
        <authorList>
            <person name="Burstein D."/>
            <person name="Amaro F."/>
            <person name="Zusman T."/>
            <person name="Lifshitz Z."/>
            <person name="Cohen O."/>
            <person name="Gilbert J.A."/>
            <person name="Pupko T."/>
            <person name="Shuman H.A."/>
            <person name="Segal G."/>
        </authorList>
    </citation>
    <scope>NUCLEOTIDE SEQUENCE [LARGE SCALE GENOMIC DNA]</scope>
    <source>
        <strain evidence="8 9">ATCC 49751</strain>
    </source>
</reference>
<feature type="transmembrane region" description="Helical" evidence="7">
    <location>
        <begin position="41"/>
        <end position="63"/>
    </location>
</feature>
<comment type="subcellular location">
    <subcellularLocation>
        <location evidence="1">Membrane</location>
        <topology evidence="1">Multi-pass membrane protein</topology>
    </subcellularLocation>
</comment>
<evidence type="ECO:0000256" key="5">
    <source>
        <dbReference type="ARBA" id="ARBA00022989"/>
    </source>
</evidence>
<feature type="transmembrane region" description="Helical" evidence="7">
    <location>
        <begin position="240"/>
        <end position="263"/>
    </location>
</feature>
<evidence type="ECO:0000256" key="1">
    <source>
        <dbReference type="ARBA" id="ARBA00004141"/>
    </source>
</evidence>
<dbReference type="PATRIC" id="fig|45067.4.peg.1031"/>
<feature type="transmembrane region" description="Helical" evidence="7">
    <location>
        <begin position="90"/>
        <end position="117"/>
    </location>
</feature>
<keyword evidence="5 7" id="KW-1133">Transmembrane helix</keyword>
<feature type="transmembrane region" description="Helical" evidence="7">
    <location>
        <begin position="192"/>
        <end position="210"/>
    </location>
</feature>
<dbReference type="GO" id="GO:0015086">
    <property type="term" value="F:cadmium ion transmembrane transporter activity"/>
    <property type="evidence" value="ECO:0007669"/>
    <property type="project" value="TreeGrafter"/>
</dbReference>
<feature type="transmembrane region" description="Helical" evidence="7">
    <location>
        <begin position="359"/>
        <end position="379"/>
    </location>
</feature>
<comment type="caution">
    <text evidence="8">The sequence shown here is derived from an EMBL/GenBank/DDBJ whole genome shotgun (WGS) entry which is preliminary data.</text>
</comment>
<dbReference type="Pfam" id="PF01566">
    <property type="entry name" value="Nramp"/>
    <property type="match status" value="1"/>
</dbReference>
<feature type="transmembrane region" description="Helical" evidence="7">
    <location>
        <begin position="334"/>
        <end position="353"/>
    </location>
</feature>
<feature type="transmembrane region" description="Helical" evidence="7">
    <location>
        <begin position="123"/>
        <end position="145"/>
    </location>
</feature>
<dbReference type="EMBL" id="LNYI01000020">
    <property type="protein sequence ID" value="KTD22873.1"/>
    <property type="molecule type" value="Genomic_DNA"/>
</dbReference>
<keyword evidence="9" id="KW-1185">Reference proteome</keyword>
<evidence type="ECO:0000256" key="7">
    <source>
        <dbReference type="SAM" id="Phobius"/>
    </source>
</evidence>
<name>A0A0W0VSS9_9GAMM</name>
<sequence length="422" mass="46689">MVKEKPSRTKRVLRFFKRLGPGLITGASDDDPSGIATYSQAGAQFGLLTLWTALITFPLMLAIQEMCARIGIVTSKGLATNIKKHYPKPILGITVLFTAPAIILNIGADIAGMGAVANLVMPIIPAYLFSLFFTLILIFLIIFLSYKKIVAVLKYLCLSLLLYLIIPFLIQQNWIEVLKHTFVPTIQFNKEYLSILVAILGTTISPYLFFWQATMEAENYDKSVGIMVGRRDIKHMNKDVAFGMLSSNLVMYFIIFTTGTILFKEGITNIETVEQAAKALEPLAGKLSYLLFALGVIGTGFLAIPVLGGCLSYTLTTLFGWKSGLDKQFYKAKCFYLIIIVALLLGLGIDFIELNPFQALLYTAILYGLTAPLLIAVILHLANNKKIMGKFTNGKWSNIFGFIALVLMTLAALLLIYFYFSG</sequence>
<keyword evidence="3 7" id="KW-0812">Transmembrane</keyword>
<dbReference type="GO" id="GO:0005886">
    <property type="term" value="C:plasma membrane"/>
    <property type="evidence" value="ECO:0007669"/>
    <property type="project" value="TreeGrafter"/>
</dbReference>
<evidence type="ECO:0000256" key="2">
    <source>
        <dbReference type="ARBA" id="ARBA00022448"/>
    </source>
</evidence>
<dbReference type="PANTHER" id="PTHR11706">
    <property type="entry name" value="SOLUTE CARRIER PROTEIN FAMILY 11 MEMBER"/>
    <property type="match status" value="1"/>
</dbReference>
<feature type="transmembrane region" description="Helical" evidence="7">
    <location>
        <begin position="399"/>
        <end position="420"/>
    </location>
</feature>
<keyword evidence="6 7" id="KW-0472">Membrane</keyword>
<dbReference type="AlphaFoldDB" id="A0A0W0VSS9"/>
<dbReference type="Proteomes" id="UP000054869">
    <property type="component" value="Unassembled WGS sequence"/>
</dbReference>
<feature type="transmembrane region" description="Helical" evidence="7">
    <location>
        <begin position="289"/>
        <end position="313"/>
    </location>
</feature>
<evidence type="ECO:0000313" key="9">
    <source>
        <dbReference type="Proteomes" id="UP000054869"/>
    </source>
</evidence>
<dbReference type="GO" id="GO:0005384">
    <property type="term" value="F:manganese ion transmembrane transporter activity"/>
    <property type="evidence" value="ECO:0007669"/>
    <property type="project" value="TreeGrafter"/>
</dbReference>
<gene>
    <name evidence="8" type="primary">mntH</name>
    <name evidence="8" type="ORF">Llan_0990</name>
</gene>
<dbReference type="eggNOG" id="COG1914">
    <property type="taxonomic scope" value="Bacteria"/>
</dbReference>
<keyword evidence="2" id="KW-0813">Transport</keyword>
<evidence type="ECO:0000256" key="4">
    <source>
        <dbReference type="ARBA" id="ARBA00022847"/>
    </source>
</evidence>
<dbReference type="RefSeq" id="WP_028373483.1">
    <property type="nucleotide sequence ID" value="NZ_CAAAJD010000016.1"/>
</dbReference>
<evidence type="ECO:0000256" key="3">
    <source>
        <dbReference type="ARBA" id="ARBA00022692"/>
    </source>
</evidence>
<dbReference type="OrthoDB" id="9787548at2"/>